<comment type="caution">
    <text evidence="1">The sequence shown here is derived from an EMBL/GenBank/DDBJ whole genome shotgun (WGS) entry which is preliminary data.</text>
</comment>
<evidence type="ECO:0008006" key="3">
    <source>
        <dbReference type="Google" id="ProtNLM"/>
    </source>
</evidence>
<dbReference type="Pfam" id="PF14367">
    <property type="entry name" value="DUF4411"/>
    <property type="match status" value="1"/>
</dbReference>
<evidence type="ECO:0000313" key="2">
    <source>
        <dbReference type="Proteomes" id="UP000094067"/>
    </source>
</evidence>
<protein>
    <recommendedName>
        <fullName evidence="3">DUF4411 family protein</fullName>
    </recommendedName>
</protein>
<dbReference type="Proteomes" id="UP000094067">
    <property type="component" value="Unassembled WGS sequence"/>
</dbReference>
<evidence type="ECO:0000313" key="1">
    <source>
        <dbReference type="EMBL" id="ODM05224.1"/>
    </source>
</evidence>
<accession>A0A1E3A8W7</accession>
<dbReference type="InterPro" id="IPR016541">
    <property type="entry name" value="UCP008505"/>
</dbReference>
<reference evidence="1 2" key="1">
    <citation type="submission" date="2016-07" db="EMBL/GenBank/DDBJ databases">
        <title>Characterization of isolates of Eisenbergiella tayi derived from blood cultures, using whole genome sequencing.</title>
        <authorList>
            <person name="Burdz T."/>
            <person name="Wiebe D."/>
            <person name="Huynh C."/>
            <person name="Bernard K."/>
        </authorList>
    </citation>
    <scope>NUCLEOTIDE SEQUENCE [LARGE SCALE GENOMIC DNA]</scope>
    <source>
        <strain evidence="1 2">NML 110608</strain>
    </source>
</reference>
<sequence length="173" mass="19651">MVEATEKFLVDSNSFMTPFRFYYAFDLIPSYWKELSNPLISKYLVVLDMVKDEIDTGQDDLSRWLDGIENLQICPHVTPEIITKYQEVLQYIVNCGFYKESALHTWAPGHIADPWLIAVASVHGYTIVTEEVKSGGLSKKTPNKNAKIPDVAAAFGVRTRNLYGMMRQLGIKI</sequence>
<organism evidence="1 2">
    <name type="scientific">Eisenbergiella tayi</name>
    <dbReference type="NCBI Taxonomy" id="1432052"/>
    <lineage>
        <taxon>Bacteria</taxon>
        <taxon>Bacillati</taxon>
        <taxon>Bacillota</taxon>
        <taxon>Clostridia</taxon>
        <taxon>Lachnospirales</taxon>
        <taxon>Lachnospiraceae</taxon>
        <taxon>Eisenbergiella</taxon>
    </lineage>
</organism>
<dbReference type="AlphaFoldDB" id="A0A1E3A8W7"/>
<gene>
    <name evidence="1" type="ORF">BEI61_01107</name>
</gene>
<dbReference type="PIRSF" id="PIRSF008505">
    <property type="entry name" value="UCP008505"/>
    <property type="match status" value="1"/>
</dbReference>
<dbReference type="RefSeq" id="WP_069151573.1">
    <property type="nucleotide sequence ID" value="NZ_MCGH01000002.1"/>
</dbReference>
<proteinExistence type="predicted"/>
<dbReference type="EMBL" id="MCGH01000002">
    <property type="protein sequence ID" value="ODM05224.1"/>
    <property type="molecule type" value="Genomic_DNA"/>
</dbReference>
<dbReference type="PATRIC" id="fig|1432052.4.peg.1246"/>
<name>A0A1E3A8W7_9FIRM</name>